<reference evidence="3" key="1">
    <citation type="journal article" date="2006" name="PLoS Biol.">
        <title>Macronuclear genome sequence of the ciliate Tetrahymena thermophila, a model eukaryote.</title>
        <authorList>
            <person name="Eisen J.A."/>
            <person name="Coyne R.S."/>
            <person name="Wu M."/>
            <person name="Wu D."/>
            <person name="Thiagarajan M."/>
            <person name="Wortman J.R."/>
            <person name="Badger J.H."/>
            <person name="Ren Q."/>
            <person name="Amedeo P."/>
            <person name="Jones K.M."/>
            <person name="Tallon L.J."/>
            <person name="Delcher A.L."/>
            <person name="Salzberg S.L."/>
            <person name="Silva J.C."/>
            <person name="Haas B.J."/>
            <person name="Majoros W.H."/>
            <person name="Farzad M."/>
            <person name="Carlton J.M."/>
            <person name="Smith R.K. Jr."/>
            <person name="Garg J."/>
            <person name="Pearlman R.E."/>
            <person name="Karrer K.M."/>
            <person name="Sun L."/>
            <person name="Manning G."/>
            <person name="Elde N.C."/>
            <person name="Turkewitz A.P."/>
            <person name="Asai D.J."/>
            <person name="Wilkes D.E."/>
            <person name="Wang Y."/>
            <person name="Cai H."/>
            <person name="Collins K."/>
            <person name="Stewart B.A."/>
            <person name="Lee S.R."/>
            <person name="Wilamowska K."/>
            <person name="Weinberg Z."/>
            <person name="Ruzzo W.L."/>
            <person name="Wloga D."/>
            <person name="Gaertig J."/>
            <person name="Frankel J."/>
            <person name="Tsao C.-C."/>
            <person name="Gorovsky M.A."/>
            <person name="Keeling P.J."/>
            <person name="Waller R.F."/>
            <person name="Patron N.J."/>
            <person name="Cherry J.M."/>
            <person name="Stover N.A."/>
            <person name="Krieger C.J."/>
            <person name="del Toro C."/>
            <person name="Ryder H.F."/>
            <person name="Williamson S.C."/>
            <person name="Barbeau R.A."/>
            <person name="Hamilton E.P."/>
            <person name="Orias E."/>
        </authorList>
    </citation>
    <scope>NUCLEOTIDE SEQUENCE [LARGE SCALE GENOMIC DNA]</scope>
    <source>
        <strain evidence="3">SB210</strain>
    </source>
</reference>
<evidence type="ECO:0000313" key="2">
    <source>
        <dbReference type="EMBL" id="EAR95508.1"/>
    </source>
</evidence>
<sequence length="782" mass="92357">MDCSDKNLEVDKYLEDLSNQIEISSDERKVQPLLELINQAELKQKDDNDSYKNKLPYPQYDCKQKDQNISNMQQNNASICSIDSEIKSLISDTNQENVCQQFQKNLLIEQENVSSLEEEDLKKIDKINSTSLTNMQNEIKLTSVKNIRLNDQIEDVPQIINQQTQNQNIQPQKSAQIQEEEENKQDFLDKSNDIQMNKEIQNIILLNQTNNFQDESKMQSQSPSFYQRENDQVQQNENSNEVTQTQGMDPKEALELIQSKLSYLQVELSKKFNINESLIKKIQKMYIDGSLSMNEIQKQINQIELRVFEIFNEFDKLDEKFTELSKQQNQNSNSKLQIESQSKYNQNINSKRDISQLENNFDIQNEDNTTQSFNNNIQKVIPSHKDILNELNLPDQNSQGVIMHNKQQIAESYYLDLEKQTHSNNENNNCITIYDSKRELVKNKFIEYRSQDLCLCYLSYNLDSESDLKIYSSDLYNIQKKQKCAYQFLFQCIINEDMYDSKEFSQKENNYLKKFASVLKEYLLLRNMQITKIYLQQSIDENINSLFVTSSNENEVLITELYLRDAEAQYKLLVDYQGFYLGKIREQQSLQEGLSSQKKVRLCLLPLRKIRFYEFEEQHIKQLQKDQTKDLIFRRSMLKWFSNNNKFFQIVNNLTEGFNGKQINLKKFVDSIIEECDQKYIKKYYLLDNSENILASNDCIDAEAIQKGIDNFKKYYFIHILLCKKLQESDIPPQVQQIVNELEQVENINFNKISQNNNQHQTHPIDLLNQEPSKKFKSNNYN</sequence>
<keyword evidence="3" id="KW-1185">Reference proteome</keyword>
<evidence type="ECO:0000313" key="3">
    <source>
        <dbReference type="Proteomes" id="UP000009168"/>
    </source>
</evidence>
<dbReference type="Proteomes" id="UP000009168">
    <property type="component" value="Unassembled WGS sequence"/>
</dbReference>
<feature type="region of interest" description="Disordered" evidence="1">
    <location>
        <begin position="214"/>
        <end position="247"/>
    </location>
</feature>
<accession>Q23FV2</accession>
<feature type="compositionally biased region" description="Polar residues" evidence="1">
    <location>
        <begin position="218"/>
        <end position="247"/>
    </location>
</feature>
<dbReference type="InParanoid" id="Q23FV2"/>
<dbReference type="EMBL" id="GG662704">
    <property type="protein sequence ID" value="EAR95508.1"/>
    <property type="molecule type" value="Genomic_DNA"/>
</dbReference>
<name>Q23FV2_TETTS</name>
<dbReference type="RefSeq" id="XP_001015753.1">
    <property type="nucleotide sequence ID" value="XM_001015753.1"/>
</dbReference>
<gene>
    <name evidence="2" type="ORF">TTHERM_00079120</name>
</gene>
<feature type="region of interest" description="Disordered" evidence="1">
    <location>
        <begin position="756"/>
        <end position="782"/>
    </location>
</feature>
<proteinExistence type="predicted"/>
<evidence type="ECO:0000256" key="1">
    <source>
        <dbReference type="SAM" id="MobiDB-lite"/>
    </source>
</evidence>
<dbReference type="AlphaFoldDB" id="Q23FV2"/>
<protein>
    <submittedName>
        <fullName evidence="2">Uncharacterized protein</fullName>
    </submittedName>
</protein>
<feature type="region of interest" description="Disordered" evidence="1">
    <location>
        <begin position="165"/>
        <end position="185"/>
    </location>
</feature>
<dbReference type="HOGENOM" id="CLU_358466_0_0_1"/>
<dbReference type="GeneID" id="7845591"/>
<organism evidence="2 3">
    <name type="scientific">Tetrahymena thermophila (strain SB210)</name>
    <dbReference type="NCBI Taxonomy" id="312017"/>
    <lineage>
        <taxon>Eukaryota</taxon>
        <taxon>Sar</taxon>
        <taxon>Alveolata</taxon>
        <taxon>Ciliophora</taxon>
        <taxon>Intramacronucleata</taxon>
        <taxon>Oligohymenophorea</taxon>
        <taxon>Hymenostomatida</taxon>
        <taxon>Tetrahymenina</taxon>
        <taxon>Tetrahymenidae</taxon>
        <taxon>Tetrahymena</taxon>
    </lineage>
</organism>
<dbReference type="KEGG" id="tet:TTHERM_00079120"/>